<feature type="transmembrane region" description="Helical" evidence="8">
    <location>
        <begin position="12"/>
        <end position="36"/>
    </location>
</feature>
<dbReference type="AlphaFoldDB" id="R4Z5D8"/>
<evidence type="ECO:0000256" key="8">
    <source>
        <dbReference type="RuleBase" id="RU363032"/>
    </source>
</evidence>
<feature type="transmembrane region" description="Helical" evidence="8">
    <location>
        <begin position="380"/>
        <end position="404"/>
    </location>
</feature>
<dbReference type="SUPFAM" id="SSF161098">
    <property type="entry name" value="MetI-like"/>
    <property type="match status" value="2"/>
</dbReference>
<feature type="transmembrane region" description="Helical" evidence="8">
    <location>
        <begin position="62"/>
        <end position="84"/>
    </location>
</feature>
<name>R4Z5D8_9ACTN</name>
<feature type="transmembrane region" description="Helical" evidence="8">
    <location>
        <begin position="410"/>
        <end position="437"/>
    </location>
</feature>
<dbReference type="Gene3D" id="1.10.3720.10">
    <property type="entry name" value="MetI-like"/>
    <property type="match status" value="2"/>
</dbReference>
<feature type="domain" description="ABC transmembrane type-1" evidence="9">
    <location>
        <begin position="343"/>
        <end position="530"/>
    </location>
</feature>
<dbReference type="Pfam" id="PF00528">
    <property type="entry name" value="BPD_transp_1"/>
    <property type="match status" value="2"/>
</dbReference>
<feature type="transmembrane region" description="Helical" evidence="8">
    <location>
        <begin position="136"/>
        <end position="157"/>
    </location>
</feature>
<dbReference type="HOGENOM" id="CLU_021838_5_2_11"/>
<dbReference type="EMBL" id="CANL01000022">
    <property type="protein sequence ID" value="CCM63772.1"/>
    <property type="molecule type" value="Genomic_DNA"/>
</dbReference>
<dbReference type="CDD" id="cd06261">
    <property type="entry name" value="TM_PBP2"/>
    <property type="match status" value="1"/>
</dbReference>
<keyword evidence="4" id="KW-0997">Cell inner membrane</keyword>
<feature type="domain" description="ABC transmembrane type-1" evidence="9">
    <location>
        <begin position="58"/>
        <end position="261"/>
    </location>
</feature>
<evidence type="ECO:0000259" key="9">
    <source>
        <dbReference type="PROSITE" id="PS50928"/>
    </source>
</evidence>
<reference evidence="10 11" key="1">
    <citation type="journal article" date="2013" name="ISME J.">
        <title>Metabolic model for the filamentous 'Candidatus Microthrix parvicella' based on genomic and metagenomic analyses.</title>
        <authorList>
            <person name="Jon McIlroy S."/>
            <person name="Kristiansen R."/>
            <person name="Albertsen M."/>
            <person name="Michael Karst S."/>
            <person name="Rossetti S."/>
            <person name="Lund Nielsen J."/>
            <person name="Tandoi V."/>
            <person name="James Seviour R."/>
            <person name="Nielsen P.H."/>
        </authorList>
    </citation>
    <scope>NUCLEOTIDE SEQUENCE [LARGE SCALE GENOMIC DNA]</scope>
    <source>
        <strain evidence="10 11">RN1</strain>
    </source>
</reference>
<dbReference type="InterPro" id="IPR000515">
    <property type="entry name" value="MetI-like"/>
</dbReference>
<feature type="transmembrane region" description="Helical" evidence="8">
    <location>
        <begin position="189"/>
        <end position="216"/>
    </location>
</feature>
<feature type="transmembrane region" description="Helical" evidence="8">
    <location>
        <begin position="292"/>
        <end position="314"/>
    </location>
</feature>
<dbReference type="RefSeq" id="WP_012226857.1">
    <property type="nucleotide sequence ID" value="NZ_HG422565.1"/>
</dbReference>
<evidence type="ECO:0000256" key="3">
    <source>
        <dbReference type="ARBA" id="ARBA00022475"/>
    </source>
</evidence>
<evidence type="ECO:0000256" key="1">
    <source>
        <dbReference type="ARBA" id="ARBA00004429"/>
    </source>
</evidence>
<evidence type="ECO:0000256" key="5">
    <source>
        <dbReference type="ARBA" id="ARBA00022692"/>
    </source>
</evidence>
<keyword evidence="7 8" id="KW-0472">Membrane</keyword>
<keyword evidence="6 8" id="KW-1133">Transmembrane helix</keyword>
<evidence type="ECO:0000313" key="11">
    <source>
        <dbReference type="Proteomes" id="UP000018291"/>
    </source>
</evidence>
<keyword evidence="2 8" id="KW-0813">Transport</keyword>
<evidence type="ECO:0000256" key="6">
    <source>
        <dbReference type="ARBA" id="ARBA00022989"/>
    </source>
</evidence>
<proteinExistence type="inferred from homology"/>
<dbReference type="GO" id="GO:0005886">
    <property type="term" value="C:plasma membrane"/>
    <property type="evidence" value="ECO:0007669"/>
    <property type="project" value="UniProtKB-SubCell"/>
</dbReference>
<dbReference type="PANTHER" id="PTHR43357">
    <property type="entry name" value="INNER MEMBRANE ABC TRANSPORTER PERMEASE PROTEIN YDCV"/>
    <property type="match status" value="1"/>
</dbReference>
<feature type="transmembrane region" description="Helical" evidence="8">
    <location>
        <begin position="511"/>
        <end position="532"/>
    </location>
</feature>
<evidence type="ECO:0000256" key="4">
    <source>
        <dbReference type="ARBA" id="ARBA00022519"/>
    </source>
</evidence>
<dbReference type="eggNOG" id="COG1178">
    <property type="taxonomic scope" value="Bacteria"/>
</dbReference>
<evidence type="ECO:0000256" key="7">
    <source>
        <dbReference type="ARBA" id="ARBA00023136"/>
    </source>
</evidence>
<keyword evidence="3" id="KW-1003">Cell membrane</keyword>
<feature type="transmembrane region" description="Helical" evidence="8">
    <location>
        <begin position="458"/>
        <end position="479"/>
    </location>
</feature>
<organism evidence="10 11">
    <name type="scientific">Candidatus Neomicrothrix parvicella RN1</name>
    <dbReference type="NCBI Taxonomy" id="1229780"/>
    <lineage>
        <taxon>Bacteria</taxon>
        <taxon>Bacillati</taxon>
        <taxon>Actinomycetota</taxon>
        <taxon>Acidimicrobiia</taxon>
        <taxon>Acidimicrobiales</taxon>
        <taxon>Microthrixaceae</taxon>
        <taxon>Candidatus Neomicrothrix</taxon>
    </lineage>
</organism>
<protein>
    <submittedName>
        <fullName evidence="10">Putative ABC transporter integral membrane protein</fullName>
    </submittedName>
</protein>
<evidence type="ECO:0000256" key="2">
    <source>
        <dbReference type="ARBA" id="ARBA00022448"/>
    </source>
</evidence>
<comment type="caution">
    <text evidence="10">The sequence shown here is derived from an EMBL/GenBank/DDBJ whole genome shotgun (WGS) entry which is preliminary data.</text>
</comment>
<dbReference type="PANTHER" id="PTHR43357:SF4">
    <property type="entry name" value="INNER MEMBRANE ABC TRANSPORTER PERMEASE PROTEIN YDCV"/>
    <property type="match status" value="1"/>
</dbReference>
<keyword evidence="5 8" id="KW-0812">Transmembrane</keyword>
<dbReference type="InterPro" id="IPR035906">
    <property type="entry name" value="MetI-like_sf"/>
</dbReference>
<comment type="subcellular location">
    <subcellularLocation>
        <location evidence="1">Cell inner membrane</location>
        <topology evidence="1">Multi-pass membrane protein</topology>
    </subcellularLocation>
    <subcellularLocation>
        <location evidence="8">Cell membrane</location>
        <topology evidence="8">Multi-pass membrane protein</topology>
    </subcellularLocation>
</comment>
<accession>R4Z5D8</accession>
<feature type="transmembrane region" description="Helical" evidence="8">
    <location>
        <begin position="96"/>
        <end position="116"/>
    </location>
</feature>
<gene>
    <name evidence="10" type="ORF">BN381_290140</name>
</gene>
<dbReference type="PROSITE" id="PS50928">
    <property type="entry name" value="ABC_TM1"/>
    <property type="match status" value="2"/>
</dbReference>
<comment type="similarity">
    <text evidence="8">Belongs to the binding-protein-dependent transport system permease family.</text>
</comment>
<dbReference type="Proteomes" id="UP000018291">
    <property type="component" value="Unassembled WGS sequence"/>
</dbReference>
<keyword evidence="11" id="KW-1185">Reference proteome</keyword>
<sequence length="546" mass="54189">MTSVRRSVRSAAALAPTWTLITLGVLVPLAALMWGARTGIAGSVDSSVSIGARLARTGRVTLIQAGASTVATLVVGLPVAWVLARFRFFGRGLIRALVAAPFVLPSVVVGAAVLALAGPSGPFGSFAPQPGSAGSLALVVFAHVGYELIVVVVIVGARLESMPSTHVEAARTMGAGSWRRGASIVVPQVLPAVAGAGALVFLLTSGSLGVVLVLGGPRWGTLDSEVWYLGTQLLDLKGAAVLALVQAAAVVVVGLVAAVVRRGGQSGRPGVHAVEWSGGGTTGARAPRGREWALVIAALGLVAVFSVAPFVALATRLGSVSAQGFGRLWTDGGRGIPPLGPAAGRSLAYAVVVALVCTAAALGVGLAAREGRGSRTQGVIALPVGVSAAAVGLGVVLMSLIGPVDLRGSVAAVVLVQAAMALPFAVGVIVPVLTAVPKRLEEAAATLGAGVSQQRRRVVVPLAAAGIAGGAALAAAAALGEFGASTFVVRGDAPTLPTLVGRLLSRQAPEAVATGTLVAAVLGLLCGLLVVLAQSLARRAHEGPEP</sequence>
<evidence type="ECO:0000313" key="10">
    <source>
        <dbReference type="EMBL" id="CCM63772.1"/>
    </source>
</evidence>
<dbReference type="STRING" id="1229780.BN381_290140"/>
<feature type="transmembrane region" description="Helical" evidence="8">
    <location>
        <begin position="236"/>
        <end position="260"/>
    </location>
</feature>
<dbReference type="GO" id="GO:0055085">
    <property type="term" value="P:transmembrane transport"/>
    <property type="evidence" value="ECO:0007669"/>
    <property type="project" value="InterPro"/>
</dbReference>
<feature type="transmembrane region" description="Helical" evidence="8">
    <location>
        <begin position="347"/>
        <end position="368"/>
    </location>
</feature>